<evidence type="ECO:0000313" key="2">
    <source>
        <dbReference type="EMBL" id="KAK3800437.1"/>
    </source>
</evidence>
<evidence type="ECO:0000256" key="1">
    <source>
        <dbReference type="SAM" id="MobiDB-lite"/>
    </source>
</evidence>
<dbReference type="EMBL" id="JAWDGP010000459">
    <property type="protein sequence ID" value="KAK3800437.1"/>
    <property type="molecule type" value="Genomic_DNA"/>
</dbReference>
<comment type="caution">
    <text evidence="2">The sequence shown here is derived from an EMBL/GenBank/DDBJ whole genome shotgun (WGS) entry which is preliminary data.</text>
</comment>
<reference evidence="2" key="1">
    <citation type="journal article" date="2023" name="G3 (Bethesda)">
        <title>A reference genome for the long-term kleptoplast-retaining sea slug Elysia crispata morphotype clarki.</title>
        <authorList>
            <person name="Eastman K.E."/>
            <person name="Pendleton A.L."/>
            <person name="Shaikh M.A."/>
            <person name="Suttiyut T."/>
            <person name="Ogas R."/>
            <person name="Tomko P."/>
            <person name="Gavelis G."/>
            <person name="Widhalm J.R."/>
            <person name="Wisecaver J.H."/>
        </authorList>
    </citation>
    <scope>NUCLEOTIDE SEQUENCE</scope>
    <source>
        <strain evidence="2">ECLA1</strain>
    </source>
</reference>
<gene>
    <name evidence="2" type="ORF">RRG08_052820</name>
</gene>
<dbReference type="AlphaFoldDB" id="A0AAE1B6G6"/>
<evidence type="ECO:0000313" key="3">
    <source>
        <dbReference type="Proteomes" id="UP001283361"/>
    </source>
</evidence>
<sequence>MGMGRCDIDKACQTGTGRGLQPQPATQPGVTRGPLARAAESHAWPCSVLDTCRGCIDQLFMEGSVWLFMSKHLDESLCDLWTRLEQCGWKSQRQQSQGPVMQLPLGGSGSVGRNCFDSIWEPRQLL</sequence>
<name>A0AAE1B6G6_9GAST</name>
<keyword evidence="3" id="KW-1185">Reference proteome</keyword>
<protein>
    <submittedName>
        <fullName evidence="2">Uncharacterized protein</fullName>
    </submittedName>
</protein>
<organism evidence="2 3">
    <name type="scientific">Elysia crispata</name>
    <name type="common">lettuce slug</name>
    <dbReference type="NCBI Taxonomy" id="231223"/>
    <lineage>
        <taxon>Eukaryota</taxon>
        <taxon>Metazoa</taxon>
        <taxon>Spiralia</taxon>
        <taxon>Lophotrochozoa</taxon>
        <taxon>Mollusca</taxon>
        <taxon>Gastropoda</taxon>
        <taxon>Heterobranchia</taxon>
        <taxon>Euthyneura</taxon>
        <taxon>Panpulmonata</taxon>
        <taxon>Sacoglossa</taxon>
        <taxon>Placobranchoidea</taxon>
        <taxon>Plakobranchidae</taxon>
        <taxon>Elysia</taxon>
    </lineage>
</organism>
<feature type="region of interest" description="Disordered" evidence="1">
    <location>
        <begin position="14"/>
        <end position="34"/>
    </location>
</feature>
<accession>A0AAE1B6G6</accession>
<proteinExistence type="predicted"/>
<dbReference type="Proteomes" id="UP001283361">
    <property type="component" value="Unassembled WGS sequence"/>
</dbReference>